<name>A0ABN2ZHR3_9ACTN</name>
<dbReference type="Proteomes" id="UP001501771">
    <property type="component" value="Unassembled WGS sequence"/>
</dbReference>
<evidence type="ECO:0000313" key="3">
    <source>
        <dbReference type="EMBL" id="GAA2142382.1"/>
    </source>
</evidence>
<feature type="transmembrane region" description="Helical" evidence="2">
    <location>
        <begin position="12"/>
        <end position="37"/>
    </location>
</feature>
<keyword evidence="2" id="KW-0472">Membrane</keyword>
<evidence type="ECO:0000313" key="4">
    <source>
        <dbReference type="Proteomes" id="UP001501771"/>
    </source>
</evidence>
<organism evidence="3 4">
    <name type="scientific">Nocardioides koreensis</name>
    <dbReference type="NCBI Taxonomy" id="433651"/>
    <lineage>
        <taxon>Bacteria</taxon>
        <taxon>Bacillati</taxon>
        <taxon>Actinomycetota</taxon>
        <taxon>Actinomycetes</taxon>
        <taxon>Propionibacteriales</taxon>
        <taxon>Nocardioidaceae</taxon>
        <taxon>Nocardioides</taxon>
    </lineage>
</organism>
<keyword evidence="2" id="KW-1133">Transmembrane helix</keyword>
<keyword evidence="2" id="KW-0812">Transmembrane</keyword>
<proteinExistence type="predicted"/>
<dbReference type="RefSeq" id="WP_344149388.1">
    <property type="nucleotide sequence ID" value="NZ_BAAAQR010000003.1"/>
</dbReference>
<gene>
    <name evidence="3" type="ORF">GCM10009844_13500</name>
</gene>
<evidence type="ECO:0000256" key="1">
    <source>
        <dbReference type="SAM" id="MobiDB-lite"/>
    </source>
</evidence>
<protein>
    <submittedName>
        <fullName evidence="3">Uncharacterized protein</fullName>
    </submittedName>
</protein>
<sequence length="197" mass="21876">MPWSEQLSTSELMLLVVGLLFGGSVLAAVVGAVLVRLGMRRPWVVRRASLLAVRLLEMLKRPLTIVVLDEVSAVIRTGHYTKNISDALLENHDELKSLVAEKVRADPNVRLVSRLPGYDTAVSEISETVLRVIVDMLSDPRTDELVSDLLRNNLEQIRLAVRQRDHEDRASMRPADPVPFSAPVAQAGRADRQTRAT</sequence>
<comment type="caution">
    <text evidence="3">The sequence shown here is derived from an EMBL/GenBank/DDBJ whole genome shotgun (WGS) entry which is preliminary data.</text>
</comment>
<dbReference type="EMBL" id="BAAAQR010000003">
    <property type="protein sequence ID" value="GAA2142382.1"/>
    <property type="molecule type" value="Genomic_DNA"/>
</dbReference>
<reference evidence="3 4" key="1">
    <citation type="journal article" date="2019" name="Int. J. Syst. Evol. Microbiol.">
        <title>The Global Catalogue of Microorganisms (GCM) 10K type strain sequencing project: providing services to taxonomists for standard genome sequencing and annotation.</title>
        <authorList>
            <consortium name="The Broad Institute Genomics Platform"/>
            <consortium name="The Broad Institute Genome Sequencing Center for Infectious Disease"/>
            <person name="Wu L."/>
            <person name="Ma J."/>
        </authorList>
    </citation>
    <scope>NUCLEOTIDE SEQUENCE [LARGE SCALE GENOMIC DNA]</scope>
    <source>
        <strain evidence="3 4">JCM 16022</strain>
    </source>
</reference>
<feature type="region of interest" description="Disordered" evidence="1">
    <location>
        <begin position="163"/>
        <end position="197"/>
    </location>
</feature>
<accession>A0ABN2ZHR3</accession>
<evidence type="ECO:0000256" key="2">
    <source>
        <dbReference type="SAM" id="Phobius"/>
    </source>
</evidence>
<keyword evidence="4" id="KW-1185">Reference proteome</keyword>